<reference evidence="1" key="1">
    <citation type="submission" date="2020-04" db="EMBL/GenBank/DDBJ databases">
        <authorList>
            <person name="Chiriac C."/>
            <person name="Salcher M."/>
            <person name="Ghai R."/>
            <person name="Kavagutti S V."/>
        </authorList>
    </citation>
    <scope>NUCLEOTIDE SEQUENCE</scope>
</reference>
<gene>
    <name evidence="1" type="ORF">UFOVP787_193</name>
</gene>
<protein>
    <submittedName>
        <fullName evidence="1">Uncharacterized protein</fullName>
    </submittedName>
</protein>
<organism evidence="1">
    <name type="scientific">uncultured Caudovirales phage</name>
    <dbReference type="NCBI Taxonomy" id="2100421"/>
    <lineage>
        <taxon>Viruses</taxon>
        <taxon>Duplodnaviria</taxon>
        <taxon>Heunggongvirae</taxon>
        <taxon>Uroviricota</taxon>
        <taxon>Caudoviricetes</taxon>
        <taxon>Peduoviridae</taxon>
        <taxon>Maltschvirus</taxon>
        <taxon>Maltschvirus maltsch</taxon>
    </lineage>
</organism>
<evidence type="ECO:0000313" key="1">
    <source>
        <dbReference type="EMBL" id="CAB4162944.1"/>
    </source>
</evidence>
<proteinExistence type="predicted"/>
<dbReference type="EMBL" id="LR796734">
    <property type="protein sequence ID" value="CAB4162944.1"/>
    <property type="molecule type" value="Genomic_DNA"/>
</dbReference>
<accession>A0A6J5P5Z2</accession>
<sequence>MKIWALIILVFGIDGSVDVRLNFPSDFKYNSLEICEQQGSRISGEIQDSNKTQIRVGWICKPVDLDKLEKSLPPKA</sequence>
<name>A0A6J5P5Z2_9CAUD</name>